<dbReference type="InterPro" id="IPR050327">
    <property type="entry name" value="Proton-linked_MCT"/>
</dbReference>
<dbReference type="PANTHER" id="PTHR11360:SF240">
    <property type="entry name" value="MONOCARBOXYLATE TRANSPORTER (EUROFUNG)-RELATED"/>
    <property type="match status" value="1"/>
</dbReference>
<evidence type="ECO:0000313" key="6">
    <source>
        <dbReference type="EMBL" id="KAE8379739.1"/>
    </source>
</evidence>
<feature type="transmembrane region" description="Helical" evidence="4">
    <location>
        <begin position="382"/>
        <end position="404"/>
    </location>
</feature>
<feature type="compositionally biased region" description="Polar residues" evidence="3">
    <location>
        <begin position="25"/>
        <end position="38"/>
    </location>
</feature>
<feature type="transmembrane region" description="Helical" evidence="4">
    <location>
        <begin position="123"/>
        <end position="142"/>
    </location>
</feature>
<feature type="domain" description="Major facilitator superfamily (MFS) profile" evidence="5">
    <location>
        <begin position="55"/>
        <end position="451"/>
    </location>
</feature>
<feature type="transmembrane region" description="Helical" evidence="4">
    <location>
        <begin position="319"/>
        <end position="340"/>
    </location>
</feature>
<feature type="transmembrane region" description="Helical" evidence="4">
    <location>
        <begin position="346"/>
        <end position="370"/>
    </location>
</feature>
<comment type="subcellular location">
    <subcellularLocation>
        <location evidence="1">Membrane</location>
        <topology evidence="1">Multi-pass membrane protein</topology>
    </subcellularLocation>
</comment>
<feature type="transmembrane region" description="Helical" evidence="4">
    <location>
        <begin position="212"/>
        <end position="232"/>
    </location>
</feature>
<dbReference type="SUPFAM" id="SSF103473">
    <property type="entry name" value="MFS general substrate transporter"/>
    <property type="match status" value="1"/>
</dbReference>
<keyword evidence="4" id="KW-0812">Transmembrane</keyword>
<keyword evidence="7" id="KW-1185">Reference proteome</keyword>
<evidence type="ECO:0000313" key="7">
    <source>
        <dbReference type="Proteomes" id="UP000326198"/>
    </source>
</evidence>
<evidence type="ECO:0000259" key="5">
    <source>
        <dbReference type="PROSITE" id="PS50850"/>
    </source>
</evidence>
<name>A0A5N7BDG7_9EURO</name>
<feature type="transmembrane region" description="Helical" evidence="4">
    <location>
        <begin position="53"/>
        <end position="74"/>
    </location>
</feature>
<gene>
    <name evidence="6" type="ORF">BDV26DRAFT_291053</name>
</gene>
<keyword evidence="4" id="KW-1133">Transmembrane helix</keyword>
<dbReference type="GO" id="GO:0022857">
    <property type="term" value="F:transmembrane transporter activity"/>
    <property type="evidence" value="ECO:0007669"/>
    <property type="project" value="InterPro"/>
</dbReference>
<evidence type="ECO:0000256" key="1">
    <source>
        <dbReference type="ARBA" id="ARBA00004141"/>
    </source>
</evidence>
<protein>
    <submittedName>
        <fullName evidence="6">Major facilitator superfamily domain-containing protein</fullName>
    </submittedName>
</protein>
<dbReference type="Proteomes" id="UP000326198">
    <property type="component" value="Unassembled WGS sequence"/>
</dbReference>
<dbReference type="Pfam" id="PF07690">
    <property type="entry name" value="MFS_1"/>
    <property type="match status" value="1"/>
</dbReference>
<feature type="transmembrane region" description="Helical" evidence="4">
    <location>
        <begin position="94"/>
        <end position="116"/>
    </location>
</feature>
<accession>A0A5N7BDG7</accession>
<dbReference type="InterPro" id="IPR020846">
    <property type="entry name" value="MFS_dom"/>
</dbReference>
<keyword evidence="4" id="KW-0472">Membrane</keyword>
<dbReference type="EMBL" id="ML736190">
    <property type="protein sequence ID" value="KAE8379739.1"/>
    <property type="molecule type" value="Genomic_DNA"/>
</dbReference>
<dbReference type="Gene3D" id="1.20.1250.20">
    <property type="entry name" value="MFS general substrate transporter like domains"/>
    <property type="match status" value="2"/>
</dbReference>
<evidence type="ECO:0000256" key="2">
    <source>
        <dbReference type="ARBA" id="ARBA00006727"/>
    </source>
</evidence>
<dbReference type="AlphaFoldDB" id="A0A5N7BDG7"/>
<organism evidence="6 7">
    <name type="scientific">Aspergillus bertholletiae</name>
    <dbReference type="NCBI Taxonomy" id="1226010"/>
    <lineage>
        <taxon>Eukaryota</taxon>
        <taxon>Fungi</taxon>
        <taxon>Dikarya</taxon>
        <taxon>Ascomycota</taxon>
        <taxon>Pezizomycotina</taxon>
        <taxon>Eurotiomycetes</taxon>
        <taxon>Eurotiomycetidae</taxon>
        <taxon>Eurotiales</taxon>
        <taxon>Aspergillaceae</taxon>
        <taxon>Aspergillus</taxon>
        <taxon>Aspergillus subgen. Circumdati</taxon>
    </lineage>
</organism>
<sequence length="451" mass="48634">MSRAKHTSNDPQKIPPITDDAAGGSDTSSGDNNTPTKYTQEDPSEFPDGGWRAWSVVLGSWCALLPSFGLMNLTGILEEWLAEHQLQNHSKASISWIFSVWFFLFYLGGIQAGPVFDSHGVKYTLLPGCIGFTASMMILSVARAYYQFILGFSILGGLSASAILPPAFGTINHWFYKRRGLATGVSCTAGGIGGIIFTYIFGTLQDRIGFPWAARVLGFAFMCFFTVSMLLIRTRLPSNKSKGCMIDLRSLREPAFTLTSIAVTAAEVSLMVALTYLPSYASSHGVTGSLSYELVCIFSAASIPGRVIPGLLADCWGRFNVMIATGSICTILILALWFTANTTKAAIVSFAACFGFWAGPAISLSPVCVAQISRTEDYGKRYGTTNTIMGICLLVAIPVAGEILKAQNPSTHEETVYWGLIVFSGLSYACSALFLILAKGVSVGWRVTRVF</sequence>
<feature type="transmembrane region" description="Helical" evidence="4">
    <location>
        <begin position="148"/>
        <end position="168"/>
    </location>
</feature>
<feature type="transmembrane region" description="Helical" evidence="4">
    <location>
        <begin position="255"/>
        <end position="277"/>
    </location>
</feature>
<feature type="transmembrane region" description="Helical" evidence="4">
    <location>
        <begin position="416"/>
        <end position="438"/>
    </location>
</feature>
<dbReference type="OrthoDB" id="410267at2759"/>
<comment type="similarity">
    <text evidence="2">Belongs to the major facilitator superfamily. Monocarboxylate porter (TC 2.A.1.13) family.</text>
</comment>
<evidence type="ECO:0000256" key="4">
    <source>
        <dbReference type="SAM" id="Phobius"/>
    </source>
</evidence>
<dbReference type="PANTHER" id="PTHR11360">
    <property type="entry name" value="MONOCARBOXYLATE TRANSPORTER"/>
    <property type="match status" value="1"/>
</dbReference>
<dbReference type="PROSITE" id="PS50850">
    <property type="entry name" value="MFS"/>
    <property type="match status" value="1"/>
</dbReference>
<dbReference type="InterPro" id="IPR036259">
    <property type="entry name" value="MFS_trans_sf"/>
</dbReference>
<dbReference type="InterPro" id="IPR011701">
    <property type="entry name" value="MFS"/>
</dbReference>
<evidence type="ECO:0000256" key="3">
    <source>
        <dbReference type="SAM" id="MobiDB-lite"/>
    </source>
</evidence>
<reference evidence="6 7" key="1">
    <citation type="submission" date="2019-04" db="EMBL/GenBank/DDBJ databases">
        <title>Friends and foes A comparative genomics studyof 23 Aspergillus species from section Flavi.</title>
        <authorList>
            <consortium name="DOE Joint Genome Institute"/>
            <person name="Kjaerbolling I."/>
            <person name="Vesth T."/>
            <person name="Frisvad J.C."/>
            <person name="Nybo J.L."/>
            <person name="Theobald S."/>
            <person name="Kildgaard S."/>
            <person name="Isbrandt T."/>
            <person name="Kuo A."/>
            <person name="Sato A."/>
            <person name="Lyhne E.K."/>
            <person name="Kogle M.E."/>
            <person name="Wiebenga A."/>
            <person name="Kun R.S."/>
            <person name="Lubbers R.J."/>
            <person name="Makela M.R."/>
            <person name="Barry K."/>
            <person name="Chovatia M."/>
            <person name="Clum A."/>
            <person name="Daum C."/>
            <person name="Haridas S."/>
            <person name="He G."/>
            <person name="LaButti K."/>
            <person name="Lipzen A."/>
            <person name="Mondo S."/>
            <person name="Riley R."/>
            <person name="Salamov A."/>
            <person name="Simmons B.A."/>
            <person name="Magnuson J.K."/>
            <person name="Henrissat B."/>
            <person name="Mortensen U.H."/>
            <person name="Larsen T.O."/>
            <person name="Devries R.P."/>
            <person name="Grigoriev I.V."/>
            <person name="Machida M."/>
            <person name="Baker S.E."/>
            <person name="Andersen M.R."/>
        </authorList>
    </citation>
    <scope>NUCLEOTIDE SEQUENCE [LARGE SCALE GENOMIC DNA]</scope>
    <source>
        <strain evidence="6 7">IBT 29228</strain>
    </source>
</reference>
<feature type="transmembrane region" description="Helical" evidence="4">
    <location>
        <begin position="180"/>
        <end position="200"/>
    </location>
</feature>
<feature type="region of interest" description="Disordered" evidence="3">
    <location>
        <begin position="1"/>
        <end position="45"/>
    </location>
</feature>
<proteinExistence type="inferred from homology"/>
<dbReference type="GO" id="GO:0016020">
    <property type="term" value="C:membrane"/>
    <property type="evidence" value="ECO:0007669"/>
    <property type="project" value="UniProtKB-SubCell"/>
</dbReference>